<accession>A0A2S9MQH7</accession>
<dbReference type="EMBL" id="PVGH01000056">
    <property type="protein sequence ID" value="PRF61007.1"/>
    <property type="molecule type" value="Genomic_DNA"/>
</dbReference>
<reference evidence="2 3" key="1">
    <citation type="submission" date="2018-03" db="EMBL/GenBank/DDBJ databases">
        <authorList>
            <person name="Keele B.F."/>
        </authorList>
    </citation>
    <scope>NUCLEOTIDE SEQUENCE [LARGE SCALE GENOMIC DNA]</scope>
    <source>
        <strain evidence="2 3">AU19729</strain>
    </source>
</reference>
<dbReference type="AlphaFoldDB" id="A0A2S9MQH7"/>
<evidence type="ECO:0000256" key="1">
    <source>
        <dbReference type="SAM" id="MobiDB-lite"/>
    </source>
</evidence>
<sequence length="65" mass="6968">MHENVRASAGANLASSGSCRFCGIGASYRLAGRSLAQRCAKPPPSYDPYQENTRCLTAPIRNRAP</sequence>
<gene>
    <name evidence="2" type="ORF">C6Q15_13430</name>
</gene>
<dbReference type="Proteomes" id="UP000238982">
    <property type="component" value="Unassembled WGS sequence"/>
</dbReference>
<comment type="caution">
    <text evidence="2">The sequence shown here is derived from an EMBL/GenBank/DDBJ whole genome shotgun (WGS) entry which is preliminary data.</text>
</comment>
<organism evidence="2 3">
    <name type="scientific">Burkholderia multivorans</name>
    <dbReference type="NCBI Taxonomy" id="87883"/>
    <lineage>
        <taxon>Bacteria</taxon>
        <taxon>Pseudomonadati</taxon>
        <taxon>Pseudomonadota</taxon>
        <taxon>Betaproteobacteria</taxon>
        <taxon>Burkholderiales</taxon>
        <taxon>Burkholderiaceae</taxon>
        <taxon>Burkholderia</taxon>
        <taxon>Burkholderia cepacia complex</taxon>
    </lineage>
</organism>
<evidence type="ECO:0000313" key="3">
    <source>
        <dbReference type="Proteomes" id="UP000238982"/>
    </source>
</evidence>
<name>A0A2S9MQH7_9BURK</name>
<evidence type="ECO:0000313" key="2">
    <source>
        <dbReference type="EMBL" id="PRF61007.1"/>
    </source>
</evidence>
<dbReference type="PROSITE" id="PS51257">
    <property type="entry name" value="PROKAR_LIPOPROTEIN"/>
    <property type="match status" value="1"/>
</dbReference>
<protein>
    <submittedName>
        <fullName evidence="2">Uncharacterized protein</fullName>
    </submittedName>
</protein>
<feature type="region of interest" description="Disordered" evidence="1">
    <location>
        <begin position="41"/>
        <end position="65"/>
    </location>
</feature>
<proteinExistence type="predicted"/>